<reference evidence="2" key="2">
    <citation type="submission" date="2023-04" db="EMBL/GenBank/DDBJ databases">
        <authorList>
            <person name="Bu L."/>
            <person name="Lu L."/>
            <person name="Laidemitt M.R."/>
            <person name="Zhang S.M."/>
            <person name="Mutuku M."/>
            <person name="Mkoji G."/>
            <person name="Steinauer M."/>
            <person name="Loker E.S."/>
        </authorList>
    </citation>
    <scope>NUCLEOTIDE SEQUENCE</scope>
    <source>
        <strain evidence="2">KasaAsao</strain>
        <tissue evidence="2">Whole Snail</tissue>
    </source>
</reference>
<organism evidence="2 3">
    <name type="scientific">Biomphalaria pfeifferi</name>
    <name type="common">Bloodfluke planorb</name>
    <name type="synonym">Freshwater snail</name>
    <dbReference type="NCBI Taxonomy" id="112525"/>
    <lineage>
        <taxon>Eukaryota</taxon>
        <taxon>Metazoa</taxon>
        <taxon>Spiralia</taxon>
        <taxon>Lophotrochozoa</taxon>
        <taxon>Mollusca</taxon>
        <taxon>Gastropoda</taxon>
        <taxon>Heterobranchia</taxon>
        <taxon>Euthyneura</taxon>
        <taxon>Panpulmonata</taxon>
        <taxon>Hygrophila</taxon>
        <taxon>Lymnaeoidea</taxon>
        <taxon>Planorbidae</taxon>
        <taxon>Biomphalaria</taxon>
    </lineage>
</organism>
<name>A0AAD8C182_BIOPF</name>
<dbReference type="Proteomes" id="UP001233172">
    <property type="component" value="Unassembled WGS sequence"/>
</dbReference>
<evidence type="ECO:0000313" key="2">
    <source>
        <dbReference type="EMBL" id="KAK0064617.1"/>
    </source>
</evidence>
<keyword evidence="1" id="KW-1133">Transmembrane helix</keyword>
<dbReference type="AlphaFoldDB" id="A0AAD8C182"/>
<keyword evidence="3" id="KW-1185">Reference proteome</keyword>
<keyword evidence="1" id="KW-0812">Transmembrane</keyword>
<proteinExistence type="predicted"/>
<reference evidence="2" key="1">
    <citation type="journal article" date="2023" name="PLoS Negl. Trop. Dis.">
        <title>A genome sequence for Biomphalaria pfeifferi, the major vector snail for the human-infecting parasite Schistosoma mansoni.</title>
        <authorList>
            <person name="Bu L."/>
            <person name="Lu L."/>
            <person name="Laidemitt M.R."/>
            <person name="Zhang S.M."/>
            <person name="Mutuku M."/>
            <person name="Mkoji G."/>
            <person name="Steinauer M."/>
            <person name="Loker E.S."/>
        </authorList>
    </citation>
    <scope>NUCLEOTIDE SEQUENCE</scope>
    <source>
        <strain evidence="2">KasaAsao</strain>
    </source>
</reference>
<accession>A0AAD8C182</accession>
<dbReference type="EMBL" id="JASAOG010000016">
    <property type="protein sequence ID" value="KAK0064617.1"/>
    <property type="molecule type" value="Genomic_DNA"/>
</dbReference>
<comment type="caution">
    <text evidence="2">The sequence shown here is derived from an EMBL/GenBank/DDBJ whole genome shotgun (WGS) entry which is preliminary data.</text>
</comment>
<evidence type="ECO:0000256" key="1">
    <source>
        <dbReference type="SAM" id="Phobius"/>
    </source>
</evidence>
<sequence>MKNPNYVVIYVVSVLLVLVFIALSNYKIEMVRLRSATDEKIKTRQDTNDVTDLSQADLIKDLTDLLLYRLSQPNNAAKILFTESCDFVASKWSKFSSQNGQNSLLRMVKTLFSEWSKFSSQNGQNSLLRMVKILFSGWSKFSSQNGQNSLLRMVKNLFSEWSKFSSQNG</sequence>
<protein>
    <submittedName>
        <fullName evidence="2">Uncharacterized protein</fullName>
    </submittedName>
</protein>
<keyword evidence="1" id="KW-0472">Membrane</keyword>
<gene>
    <name evidence="2" type="ORF">Bpfe_005706</name>
</gene>
<evidence type="ECO:0000313" key="3">
    <source>
        <dbReference type="Proteomes" id="UP001233172"/>
    </source>
</evidence>
<feature type="transmembrane region" description="Helical" evidence="1">
    <location>
        <begin position="6"/>
        <end position="26"/>
    </location>
</feature>